<evidence type="ECO:0000259" key="8">
    <source>
        <dbReference type="Pfam" id="PF01643"/>
    </source>
</evidence>
<dbReference type="Gene3D" id="3.10.129.10">
    <property type="entry name" value="Hotdog Thioesterase"/>
    <property type="match status" value="1"/>
</dbReference>
<evidence type="ECO:0000256" key="3">
    <source>
        <dbReference type="ARBA" id="ARBA00022801"/>
    </source>
</evidence>
<evidence type="ECO:0000313" key="10">
    <source>
        <dbReference type="EMBL" id="OBQ56218.1"/>
    </source>
</evidence>
<feature type="domain" description="Acyl-ACP thioesterase N-terminal hotdog" evidence="8">
    <location>
        <begin position="7"/>
        <end position="131"/>
    </location>
</feature>
<keyword evidence="3" id="KW-0378">Hydrolase</keyword>
<dbReference type="GO" id="GO:0000036">
    <property type="term" value="F:acyl carrier activity"/>
    <property type="evidence" value="ECO:0007669"/>
    <property type="project" value="TreeGrafter"/>
</dbReference>
<evidence type="ECO:0000256" key="4">
    <source>
        <dbReference type="ARBA" id="ARBA00022832"/>
    </source>
</evidence>
<organism evidence="10 11">
    <name type="scientific">Halodesulfovibrio spirochaetisodalis</name>
    <dbReference type="NCBI Taxonomy" id="1560234"/>
    <lineage>
        <taxon>Bacteria</taxon>
        <taxon>Pseudomonadati</taxon>
        <taxon>Thermodesulfobacteriota</taxon>
        <taxon>Desulfovibrionia</taxon>
        <taxon>Desulfovibrionales</taxon>
        <taxon>Desulfovibrionaceae</taxon>
        <taxon>Halodesulfovibrio</taxon>
    </lineage>
</organism>
<dbReference type="InterPro" id="IPR049427">
    <property type="entry name" value="Acyl-ACP_TE_C"/>
</dbReference>
<reference evidence="10 11" key="1">
    <citation type="submission" date="2015-01" db="EMBL/GenBank/DDBJ databases">
        <title>Desulfovibrio sp. JC271 draft genome sequence.</title>
        <authorList>
            <person name="Shivani Y."/>
            <person name="Subhash Y."/>
            <person name="Sasikala C."/>
            <person name="Ramana C.V."/>
        </authorList>
    </citation>
    <scope>NUCLEOTIDE SEQUENCE [LARGE SCALE GENOMIC DNA]</scope>
    <source>
        <strain evidence="10 11">JC271</strain>
    </source>
</reference>
<evidence type="ECO:0000256" key="7">
    <source>
        <dbReference type="ARBA" id="ARBA00023160"/>
    </source>
</evidence>
<dbReference type="Proteomes" id="UP000091979">
    <property type="component" value="Unassembled WGS sequence"/>
</dbReference>
<comment type="caution">
    <text evidence="10">The sequence shown here is derived from an EMBL/GenBank/DDBJ whole genome shotgun (WGS) entry which is preliminary data.</text>
</comment>
<dbReference type="STRING" id="1560234.SP90_02565"/>
<dbReference type="InterPro" id="IPR045023">
    <property type="entry name" value="FATA/B"/>
</dbReference>
<dbReference type="AlphaFoldDB" id="A0A1B7XL21"/>
<keyword evidence="7" id="KW-0275">Fatty acid biosynthesis</keyword>
<dbReference type="PATRIC" id="fig|1560234.3.peg.1968"/>
<evidence type="ECO:0000256" key="2">
    <source>
        <dbReference type="ARBA" id="ARBA00022516"/>
    </source>
</evidence>
<comment type="similarity">
    <text evidence="1">Belongs to the acyl-ACP thioesterase family.</text>
</comment>
<dbReference type="InterPro" id="IPR029069">
    <property type="entry name" value="HotDog_dom_sf"/>
</dbReference>
<dbReference type="GO" id="GO:0016297">
    <property type="term" value="F:fatty acyl-[ACP] hydrolase activity"/>
    <property type="evidence" value="ECO:0007669"/>
    <property type="project" value="InterPro"/>
</dbReference>
<feature type="domain" description="Acyl-ACP thioesterase-like C-terminal" evidence="9">
    <location>
        <begin position="160"/>
        <end position="245"/>
    </location>
</feature>
<dbReference type="SUPFAM" id="SSF54637">
    <property type="entry name" value="Thioesterase/thiol ester dehydrase-isomerase"/>
    <property type="match status" value="2"/>
</dbReference>
<name>A0A1B7XL21_9BACT</name>
<dbReference type="RefSeq" id="WP_066852244.1">
    <property type="nucleotide sequence ID" value="NZ_JXMS01000003.1"/>
</dbReference>
<dbReference type="Pfam" id="PF20791">
    <property type="entry name" value="Acyl-ACP_TE_C"/>
    <property type="match status" value="1"/>
</dbReference>
<keyword evidence="5" id="KW-0809">Transit peptide</keyword>
<keyword evidence="4" id="KW-0276">Fatty acid metabolism</keyword>
<sequence>MTQKGIESYTIKTFHTDRFGKTCAATFAAFFEEAAANNARLHGFPAEYLLQHGVAWVLSRLTITVDRYPLVGETISVHTWPSAHTPNLALRCFEVFDSENHLIAEGTTAWLVIDIEKRKLVPVPEFITDNYPHDNPPCKEFPTRVVPRLRNVQHECPVLSRKVDVDVNGHVNNVRYIGWIQESMPEEFMLEYEPALIDISYRTECGPHQQLTSKSGMTDDGDYLHAVAADNTGKELCRARTEWRKRQHVDVPYTQHHP</sequence>
<evidence type="ECO:0000256" key="6">
    <source>
        <dbReference type="ARBA" id="ARBA00023098"/>
    </source>
</evidence>
<evidence type="ECO:0000256" key="5">
    <source>
        <dbReference type="ARBA" id="ARBA00022946"/>
    </source>
</evidence>
<evidence type="ECO:0000259" key="9">
    <source>
        <dbReference type="Pfam" id="PF20791"/>
    </source>
</evidence>
<protein>
    <recommendedName>
        <fullName evidence="12">Acyl-ACP thioesterase</fullName>
    </recommendedName>
</protein>
<evidence type="ECO:0000313" key="11">
    <source>
        <dbReference type="Proteomes" id="UP000091979"/>
    </source>
</evidence>
<keyword evidence="6" id="KW-0443">Lipid metabolism</keyword>
<dbReference type="PANTHER" id="PTHR31727">
    <property type="entry name" value="OLEOYL-ACYL CARRIER PROTEIN THIOESTERASE 1, CHLOROPLASTIC"/>
    <property type="match status" value="1"/>
</dbReference>
<keyword evidence="2" id="KW-0444">Lipid biosynthesis</keyword>
<evidence type="ECO:0008006" key="12">
    <source>
        <dbReference type="Google" id="ProtNLM"/>
    </source>
</evidence>
<dbReference type="CDD" id="cd00586">
    <property type="entry name" value="4HBT"/>
    <property type="match status" value="1"/>
</dbReference>
<proteinExistence type="inferred from homology"/>
<accession>A0A1B7XL21</accession>
<dbReference type="EMBL" id="JXMS01000003">
    <property type="protein sequence ID" value="OBQ56218.1"/>
    <property type="molecule type" value="Genomic_DNA"/>
</dbReference>
<dbReference type="PANTHER" id="PTHR31727:SF6">
    <property type="entry name" value="OLEOYL-ACYL CARRIER PROTEIN THIOESTERASE 1, CHLOROPLASTIC"/>
    <property type="match status" value="1"/>
</dbReference>
<keyword evidence="11" id="KW-1185">Reference proteome</keyword>
<evidence type="ECO:0000256" key="1">
    <source>
        <dbReference type="ARBA" id="ARBA00006500"/>
    </source>
</evidence>
<dbReference type="InterPro" id="IPR002864">
    <property type="entry name" value="Acyl-ACP_thioesterase_NHD"/>
</dbReference>
<dbReference type="Pfam" id="PF01643">
    <property type="entry name" value="Acyl-ACP_TE"/>
    <property type="match status" value="1"/>
</dbReference>
<gene>
    <name evidence="10" type="ORF">SP90_02565</name>
</gene>